<organism evidence="1">
    <name type="scientific">Rhodosorus marinus</name>
    <dbReference type="NCBI Taxonomy" id="101924"/>
    <lineage>
        <taxon>Eukaryota</taxon>
        <taxon>Rhodophyta</taxon>
        <taxon>Stylonematophyceae</taxon>
        <taxon>Stylonematales</taxon>
        <taxon>Stylonemataceae</taxon>
        <taxon>Rhodosorus</taxon>
    </lineage>
</organism>
<dbReference type="AlphaFoldDB" id="A0A7S0G3Q1"/>
<reference evidence="1" key="1">
    <citation type="submission" date="2021-01" db="EMBL/GenBank/DDBJ databases">
        <authorList>
            <person name="Corre E."/>
            <person name="Pelletier E."/>
            <person name="Niang G."/>
            <person name="Scheremetjew M."/>
            <person name="Finn R."/>
            <person name="Kale V."/>
            <person name="Holt S."/>
            <person name="Cochrane G."/>
            <person name="Meng A."/>
            <person name="Brown T."/>
            <person name="Cohen L."/>
        </authorList>
    </citation>
    <scope>NUCLEOTIDE SEQUENCE</scope>
    <source>
        <strain evidence="1">UTEX LB 2760</strain>
    </source>
</reference>
<dbReference type="PANTHER" id="PTHR38585">
    <property type="entry name" value="TRANSMEMBRANE PROTEIN"/>
    <property type="match status" value="1"/>
</dbReference>
<protein>
    <submittedName>
        <fullName evidence="1">Uncharacterized protein</fullName>
    </submittedName>
</protein>
<proteinExistence type="predicted"/>
<evidence type="ECO:0000313" key="1">
    <source>
        <dbReference type="EMBL" id="CAD8399812.1"/>
    </source>
</evidence>
<gene>
    <name evidence="1" type="ORF">RMAR0315_LOCUS9805</name>
</gene>
<dbReference type="EMBL" id="HBEK01017942">
    <property type="protein sequence ID" value="CAD8399812.1"/>
    <property type="molecule type" value="Transcribed_RNA"/>
</dbReference>
<accession>A0A7S0G3Q1</accession>
<dbReference type="PANTHER" id="PTHR38585:SF1">
    <property type="entry name" value="TRANSMEMBRANE PROTEIN"/>
    <property type="match status" value="1"/>
</dbReference>
<name>A0A7S0G3Q1_9RHOD</name>
<sequence length="150" mass="17005">MLPGGRLRSFLPSNVLKPGAFHRRIGSIPGSSQYASKAGKELIQEHGAAFGCHTCGNVRSQFWADHMPPKAVVAARRNGWARKFFEYRRVNYRLYPQCQPCSSIQSAAILRKSRKLIYHYLVRRPYHLTGLSNGLVQSLFLRQQLETSST</sequence>